<dbReference type="AlphaFoldDB" id="A0A6J7ZH27"/>
<proteinExistence type="predicted"/>
<dbReference type="EMBL" id="CZCZ02000007">
    <property type="protein sequence ID" value="CAC5341068.1"/>
    <property type="molecule type" value="Genomic_DNA"/>
</dbReference>
<keyword evidence="2" id="KW-1185">Reference proteome</keyword>
<comment type="caution">
    <text evidence="1">The sequence shown here is derived from an EMBL/GenBank/DDBJ whole genome shotgun (WGS) entry which is preliminary data.</text>
</comment>
<evidence type="ECO:0000313" key="2">
    <source>
        <dbReference type="Proteomes" id="UP000196521"/>
    </source>
</evidence>
<organism evidence="1 2">
    <name type="scientific">Planktothrix rubescens CCAP 1459/22</name>
    <dbReference type="NCBI Taxonomy" id="329571"/>
    <lineage>
        <taxon>Bacteria</taxon>
        <taxon>Bacillati</taxon>
        <taxon>Cyanobacteriota</taxon>
        <taxon>Cyanophyceae</taxon>
        <taxon>Oscillatoriophycideae</taxon>
        <taxon>Oscillatoriales</taxon>
        <taxon>Microcoleaceae</taxon>
        <taxon>Planktothrix</taxon>
    </lineage>
</organism>
<sequence length="207" mass="24440">MAVPRGMFVFSENLIKCCVCYSVRKAIDATWLNDRDQFLFPNDGWQNDTEFQNDCFIYTLFNNNIQSKFGTNHWIPFTEQEVNAQNKFESHFMTDFINGKMKVEEETVLFGSASSPNQKREFSAEAKAVFDAGREFWSYYHKQPNVNVNASLYDIREYFQGRNEKGRMNSKSNDAHYMQLIGELRNQLNFLADKIKPKIYEYEFLKE</sequence>
<dbReference type="RefSeq" id="WP_199918690.1">
    <property type="nucleotide sequence ID" value="NZ_LR812491.1"/>
</dbReference>
<gene>
    <name evidence="1" type="ORF">PLAN_120271</name>
</gene>
<protein>
    <submittedName>
        <fullName evidence="1">Uncharacterized protein</fullName>
    </submittedName>
</protein>
<dbReference type="Proteomes" id="UP000196521">
    <property type="component" value="Unassembled WGS sequence"/>
</dbReference>
<name>A0A6J7ZH27_PLARU</name>
<evidence type="ECO:0000313" key="1">
    <source>
        <dbReference type="EMBL" id="CAC5341068.1"/>
    </source>
</evidence>
<reference evidence="1" key="1">
    <citation type="submission" date="2020-05" db="EMBL/GenBank/DDBJ databases">
        <authorList>
            <consortium name="Genoscope - CEA"/>
            <person name="William W."/>
        </authorList>
    </citation>
    <scope>NUCLEOTIDE SEQUENCE [LARGE SCALE GENOMIC DNA]</scope>
    <source>
        <strain evidence="1">PCC 7821</strain>
    </source>
</reference>
<accession>A0A6J7ZH27</accession>